<dbReference type="InterPro" id="IPR051206">
    <property type="entry name" value="NAMLAA_amidase_2"/>
</dbReference>
<dbReference type="InterPro" id="IPR036505">
    <property type="entry name" value="Amidase/PGRP_sf"/>
</dbReference>
<dbReference type="EC" id="3.5.1.28" evidence="2"/>
<evidence type="ECO:0000313" key="8">
    <source>
        <dbReference type="Proteomes" id="UP000196710"/>
    </source>
</evidence>
<dbReference type="KEGG" id="amur:ADH66_15270"/>
<dbReference type="CDD" id="cd06583">
    <property type="entry name" value="PGRP"/>
    <property type="match status" value="1"/>
</dbReference>
<evidence type="ECO:0000256" key="4">
    <source>
        <dbReference type="ARBA" id="ARBA00023316"/>
    </source>
</evidence>
<dbReference type="Pfam" id="PF18013">
    <property type="entry name" value="Phage_lysozyme2"/>
    <property type="match status" value="1"/>
</dbReference>
<organism evidence="7 9">
    <name type="scientific">Acutalibacter muris</name>
    <dbReference type="NCBI Taxonomy" id="1796620"/>
    <lineage>
        <taxon>Bacteria</taxon>
        <taxon>Bacillati</taxon>
        <taxon>Bacillota</taxon>
        <taxon>Clostridia</taxon>
        <taxon>Eubacteriales</taxon>
        <taxon>Acutalibacteraceae</taxon>
        <taxon>Acutalibacter</taxon>
    </lineage>
</organism>
<protein>
    <recommendedName>
        <fullName evidence="2">N-acetylmuramoyl-L-alanine amidase</fullName>
        <ecNumber evidence="2">3.5.1.28</ecNumber>
    </recommendedName>
</protein>
<reference evidence="8" key="2">
    <citation type="submission" date="2017-05" db="EMBL/GenBank/DDBJ databases">
        <title>Improved OligoMM genomes.</title>
        <authorList>
            <person name="Garzetti D."/>
        </authorList>
    </citation>
    <scope>NUCLEOTIDE SEQUENCE [LARGE SCALE GENOMIC DNA]</scope>
    <source>
        <strain evidence="8">KB18</strain>
    </source>
</reference>
<dbReference type="Proteomes" id="UP000596035">
    <property type="component" value="Chromosome"/>
</dbReference>
<evidence type="ECO:0000256" key="3">
    <source>
        <dbReference type="ARBA" id="ARBA00022801"/>
    </source>
</evidence>
<dbReference type="Pfam" id="PF01510">
    <property type="entry name" value="Amidase_2"/>
    <property type="match status" value="1"/>
</dbReference>
<dbReference type="EMBL" id="CP021422">
    <property type="protein sequence ID" value="ASB41896.1"/>
    <property type="molecule type" value="Genomic_DNA"/>
</dbReference>
<dbReference type="GO" id="GO:0009254">
    <property type="term" value="P:peptidoglycan turnover"/>
    <property type="evidence" value="ECO:0007669"/>
    <property type="project" value="TreeGrafter"/>
</dbReference>
<dbReference type="GO" id="GO:0008745">
    <property type="term" value="F:N-acetylmuramoyl-L-alanine amidase activity"/>
    <property type="evidence" value="ECO:0007669"/>
    <property type="project" value="UniProtKB-EC"/>
</dbReference>
<proteinExistence type="predicted"/>
<dbReference type="InterPro" id="IPR041219">
    <property type="entry name" value="Phage_lysozyme2"/>
</dbReference>
<dbReference type="EMBL" id="CP065321">
    <property type="protein sequence ID" value="QQR31163.1"/>
    <property type="molecule type" value="Genomic_DNA"/>
</dbReference>
<keyword evidence="4" id="KW-0961">Cell wall biogenesis/degradation</keyword>
<dbReference type="InterPro" id="IPR002502">
    <property type="entry name" value="Amidase_domain"/>
</dbReference>
<keyword evidence="3" id="KW-0378">Hydrolase</keyword>
<evidence type="ECO:0000259" key="5">
    <source>
        <dbReference type="SMART" id="SM00644"/>
    </source>
</evidence>
<dbReference type="GO" id="GO:0071555">
    <property type="term" value="P:cell wall organization"/>
    <property type="evidence" value="ECO:0007669"/>
    <property type="project" value="UniProtKB-KW"/>
</dbReference>
<name>A0A1Z2XTW9_9FIRM</name>
<dbReference type="RefSeq" id="WP_066539028.1">
    <property type="nucleotide sequence ID" value="NZ_CP021422.1"/>
</dbReference>
<keyword evidence="8" id="KW-1185">Reference proteome</keyword>
<dbReference type="Gene3D" id="3.40.80.10">
    <property type="entry name" value="Peptidoglycan recognition protein-like"/>
    <property type="match status" value="1"/>
</dbReference>
<dbReference type="GO" id="GO:0009253">
    <property type="term" value="P:peptidoglycan catabolic process"/>
    <property type="evidence" value="ECO:0007669"/>
    <property type="project" value="InterPro"/>
</dbReference>
<sequence length="470" mass="51439">MKATGSSTERTIWNFLRCKGLSPAGAAGLMGNLYAESGLNPQNLQNSYEKRLGFTDTAYTAAVDSGAYSNFVHDSAGYGLAQWTYWSRKESLLNFARKIGASIGSLEMQLDFMIRELKGYAAVWEVLRTARTVREASDIVLTRYERPANMSSSVKAKRASFGQAYFDAYANKSTEKEDNIMGNSPLVTYTNITKNRTSPRNHAIDTITIHCIVGQWTAKQGCDYFATTDRECSANYVVGKDGSIGLSVPEADRSWCSSNRDNDNRAITIEVASDTSHPYAVTDAAYAALIELVADICKRNGIKKLLWKADKSLIGQVDKQNMTVHRWFANKACPGDYLYQRHGAIAEAVNAKLGTGTEQIVSSFPAVPFTVRIIINDLNYREGPGMSYAVKGQTGKGIFTITEVQDGWGKLKSGAGWIYLENPAYCTILDDGQTEAQKAAEKLARDIAAQLKSSGCDAAAVLKRVSEILA</sequence>
<accession>A0A1Z2XTW9</accession>
<evidence type="ECO:0000256" key="1">
    <source>
        <dbReference type="ARBA" id="ARBA00001561"/>
    </source>
</evidence>
<reference evidence="6" key="1">
    <citation type="journal article" date="2017" name="Genome Announc.">
        <title>High-Quality Whole-Genome Sequences of the Oligo-Mouse-Microbiota Bacterial Community.</title>
        <authorList>
            <person name="Garzetti D."/>
            <person name="Brugiroux S."/>
            <person name="Bunk B."/>
            <person name="Pukall R."/>
            <person name="McCoy K.D."/>
            <person name="Macpherson A.J."/>
            <person name="Stecher B."/>
        </authorList>
    </citation>
    <scope>NUCLEOTIDE SEQUENCE</scope>
    <source>
        <strain evidence="6">KB18</strain>
    </source>
</reference>
<gene>
    <name evidence="6" type="ORF">ADH66_15270</name>
    <name evidence="7" type="ORF">I5Q82_05650</name>
</gene>
<evidence type="ECO:0000313" key="7">
    <source>
        <dbReference type="EMBL" id="QQR31163.1"/>
    </source>
</evidence>
<feature type="domain" description="N-acetylmuramoyl-L-alanine amidase" evidence="5">
    <location>
        <begin position="192"/>
        <end position="335"/>
    </location>
</feature>
<evidence type="ECO:0000313" key="6">
    <source>
        <dbReference type="EMBL" id="ASB41896.1"/>
    </source>
</evidence>
<dbReference type="PANTHER" id="PTHR30417:SF1">
    <property type="entry name" value="N-ACETYLMURAMOYL-L-ALANINE AMIDASE AMID"/>
    <property type="match status" value="1"/>
</dbReference>
<evidence type="ECO:0000313" key="9">
    <source>
        <dbReference type="Proteomes" id="UP000596035"/>
    </source>
</evidence>
<dbReference type="SMART" id="SM00644">
    <property type="entry name" value="Ami_2"/>
    <property type="match status" value="1"/>
</dbReference>
<dbReference type="PANTHER" id="PTHR30417">
    <property type="entry name" value="N-ACETYLMURAMOYL-L-ALANINE AMIDASE AMID"/>
    <property type="match status" value="1"/>
</dbReference>
<dbReference type="AlphaFoldDB" id="A0A1Z2XTW9"/>
<comment type="catalytic activity">
    <reaction evidence="1">
        <text>Hydrolyzes the link between N-acetylmuramoyl residues and L-amino acid residues in certain cell-wall glycopeptides.</text>
        <dbReference type="EC" id="3.5.1.28"/>
    </reaction>
</comment>
<dbReference type="Proteomes" id="UP000196710">
    <property type="component" value="Chromosome"/>
</dbReference>
<reference evidence="7 9" key="3">
    <citation type="submission" date="2020-11" db="EMBL/GenBank/DDBJ databases">
        <title>Closed and high quality bacterial genomes of the OMM12 community.</title>
        <authorList>
            <person name="Marbouty M."/>
            <person name="Lamy-Besnier Q."/>
            <person name="Debarbieux L."/>
            <person name="Koszul R."/>
        </authorList>
    </citation>
    <scope>NUCLEOTIDE SEQUENCE [LARGE SCALE GENOMIC DNA]</scope>
    <source>
        <strain evidence="7 9">KB18</strain>
    </source>
</reference>
<evidence type="ECO:0000256" key="2">
    <source>
        <dbReference type="ARBA" id="ARBA00011901"/>
    </source>
</evidence>
<dbReference type="Gene3D" id="1.10.530.10">
    <property type="match status" value="1"/>
</dbReference>
<dbReference type="SUPFAM" id="SSF55846">
    <property type="entry name" value="N-acetylmuramoyl-L-alanine amidase-like"/>
    <property type="match status" value="1"/>
</dbReference>